<keyword evidence="2" id="KW-0012">Acyltransferase</keyword>
<feature type="domain" description="N-acetyltransferase" evidence="3">
    <location>
        <begin position="3"/>
        <end position="149"/>
    </location>
</feature>
<protein>
    <submittedName>
        <fullName evidence="4">GNAT family N-acetyltransferase</fullName>
    </submittedName>
</protein>
<dbReference type="CDD" id="cd04301">
    <property type="entry name" value="NAT_SF"/>
    <property type="match status" value="1"/>
</dbReference>
<evidence type="ECO:0000259" key="3">
    <source>
        <dbReference type="PROSITE" id="PS51186"/>
    </source>
</evidence>
<dbReference type="PROSITE" id="PS51186">
    <property type="entry name" value="GNAT"/>
    <property type="match status" value="1"/>
</dbReference>
<dbReference type="InterPro" id="IPR016181">
    <property type="entry name" value="Acyl_CoA_acyltransferase"/>
</dbReference>
<comment type="caution">
    <text evidence="4">The sequence shown here is derived from an EMBL/GenBank/DDBJ whole genome shotgun (WGS) entry which is preliminary data.</text>
</comment>
<dbReference type="InterPro" id="IPR050832">
    <property type="entry name" value="Bact_Acetyltransf"/>
</dbReference>
<dbReference type="RefSeq" id="WP_320380017.1">
    <property type="nucleotide sequence ID" value="NZ_JAWDIQ010000002.1"/>
</dbReference>
<evidence type="ECO:0000256" key="2">
    <source>
        <dbReference type="ARBA" id="ARBA00023315"/>
    </source>
</evidence>
<evidence type="ECO:0000313" key="5">
    <source>
        <dbReference type="Proteomes" id="UP001275315"/>
    </source>
</evidence>
<dbReference type="Proteomes" id="UP001275315">
    <property type="component" value="Unassembled WGS sequence"/>
</dbReference>
<sequence>MQIEIVKYDERYAAKVADMWNNSRDGWGGANTVDTEESILHREASSTNIHTYLALEGDLVVGYCGLSEYREDEGALYIPLLNVRDDYHGKKIGKKLLLTALQEAIQLKWPRLDLYTWPGNTKAVPLYKKCGFFWEDRDDTTHLMNFMPTVLHTAAIQDFFNGANWYDMSTREIEVKPDGQVENDFHYYEYAWKREDEALRIEFERTGRGIRLIETNDYSISATVENRQLVFGKPYTILYNIHNKSGKPLHIDLAGISDKNIQFHLQKEIEVTDTTQITGTFFVDAIQEEQDTFKTHPTVQTTVGINGKQAMFKVGILPKYPAQIKAILPDDVTFVGKRSIFYMDITNNFRERACFELRFPTSPLLELSEQTLQVAIEPKEKVSIPVPFLTKSHGYYHAPLDIKAVKDNGEEIHFTKEVGIPLRGIGATFHGEDEDYIQLYSGQYFATLDKSDHTVLTGKKKKESRLTILTPMLGKPYSEELAKTKPTAIQYVDGAGFSMAKVTFELAAFPAIKLHMFLKLFSDGLLENYYEVENMQDVRTSESIWLNQPIYFDLDRATIPYDGKMVEMNDSVGNSYEEWDENLISENWLFVNDHQNPLGMCWHPEDNIHFDSWSNYFEYQFGKIAGKSTVKTNAIYFSIGAFHDVDTFRSFANQSASTTNIQTVQHLHVSLDNNNPFVIGEKAICKVKDYKSNYLHGELSLSLSPTQAKLVEEQFHREEQKQNG</sequence>
<evidence type="ECO:0000256" key="1">
    <source>
        <dbReference type="ARBA" id="ARBA00022679"/>
    </source>
</evidence>
<organism evidence="4 5">
    <name type="scientific">Paracerasibacillus soli</name>
    <dbReference type="NCBI Taxonomy" id="480284"/>
    <lineage>
        <taxon>Bacteria</taxon>
        <taxon>Bacillati</taxon>
        <taxon>Bacillota</taxon>
        <taxon>Bacilli</taxon>
        <taxon>Bacillales</taxon>
        <taxon>Bacillaceae</taxon>
        <taxon>Paracerasibacillus</taxon>
    </lineage>
</organism>
<dbReference type="Pfam" id="PF00583">
    <property type="entry name" value="Acetyltransf_1"/>
    <property type="match status" value="1"/>
</dbReference>
<dbReference type="Gene3D" id="3.40.630.30">
    <property type="match status" value="1"/>
</dbReference>
<dbReference type="SUPFAM" id="SSF55729">
    <property type="entry name" value="Acyl-CoA N-acyltransferases (Nat)"/>
    <property type="match status" value="1"/>
</dbReference>
<dbReference type="InterPro" id="IPR000182">
    <property type="entry name" value="GNAT_dom"/>
</dbReference>
<name>A0ABU5CUU4_9BACI</name>
<proteinExistence type="predicted"/>
<keyword evidence="5" id="KW-1185">Reference proteome</keyword>
<reference evidence="4 5" key="1">
    <citation type="submission" date="2023-10" db="EMBL/GenBank/DDBJ databases">
        <title>Virgibacillus soli CC-YMP-6 genome.</title>
        <authorList>
            <person name="Miliotis G."/>
            <person name="Sengupta P."/>
            <person name="Hameed A."/>
            <person name="Chuvochina M."/>
            <person name="Mcdonagh F."/>
            <person name="Simpson A.C."/>
            <person name="Singh N.K."/>
            <person name="Rekha P.D."/>
            <person name="Raman K."/>
            <person name="Hugenholtz P."/>
            <person name="Venkateswaran K."/>
        </authorList>
    </citation>
    <scope>NUCLEOTIDE SEQUENCE [LARGE SCALE GENOMIC DNA]</scope>
    <source>
        <strain evidence="4 5">CC-YMP-6</strain>
    </source>
</reference>
<dbReference type="EMBL" id="JAWDIQ010000002">
    <property type="protein sequence ID" value="MDY0409210.1"/>
    <property type="molecule type" value="Genomic_DNA"/>
</dbReference>
<keyword evidence="1" id="KW-0808">Transferase</keyword>
<dbReference type="PANTHER" id="PTHR43877">
    <property type="entry name" value="AMINOALKYLPHOSPHONATE N-ACETYLTRANSFERASE-RELATED-RELATED"/>
    <property type="match status" value="1"/>
</dbReference>
<evidence type="ECO:0000313" key="4">
    <source>
        <dbReference type="EMBL" id="MDY0409210.1"/>
    </source>
</evidence>
<gene>
    <name evidence="4" type="ORF">RWD45_12350</name>
</gene>
<accession>A0ABU5CUU4</accession>